<organism evidence="2 3">
    <name type="scientific">Aquella oligotrophica</name>
    <dbReference type="NCBI Taxonomy" id="2067065"/>
    <lineage>
        <taxon>Bacteria</taxon>
        <taxon>Pseudomonadati</taxon>
        <taxon>Pseudomonadota</taxon>
        <taxon>Betaproteobacteria</taxon>
        <taxon>Neisseriales</taxon>
        <taxon>Neisseriaceae</taxon>
        <taxon>Aquella</taxon>
    </lineage>
</organism>
<proteinExistence type="predicted"/>
<dbReference type="Proteomes" id="UP000236655">
    <property type="component" value="Chromosome"/>
</dbReference>
<dbReference type="Gene3D" id="2.130.10.10">
    <property type="entry name" value="YVTN repeat-like/Quinoprotein amine dehydrogenase"/>
    <property type="match status" value="1"/>
</dbReference>
<protein>
    <submittedName>
        <fullName evidence="2">Uncharacterized protein</fullName>
    </submittedName>
</protein>
<accession>A0A2I7N5T4</accession>
<feature type="chain" id="PRO_5014377223" evidence="1">
    <location>
        <begin position="24"/>
        <end position="901"/>
    </location>
</feature>
<dbReference type="SUPFAM" id="SSF82171">
    <property type="entry name" value="DPP6 N-terminal domain-like"/>
    <property type="match status" value="1"/>
</dbReference>
<evidence type="ECO:0000256" key="1">
    <source>
        <dbReference type="SAM" id="SignalP"/>
    </source>
</evidence>
<feature type="signal peptide" evidence="1">
    <location>
        <begin position="1"/>
        <end position="23"/>
    </location>
</feature>
<name>A0A2I7N5T4_9NEIS</name>
<gene>
    <name evidence="2" type="ORF">CUN60_05705</name>
</gene>
<dbReference type="InterPro" id="IPR015943">
    <property type="entry name" value="WD40/YVTN_repeat-like_dom_sf"/>
</dbReference>
<sequence length="901" mass="97184">MKTNQLKKLSAILIAGGSLSLAACNGGSSASGAGNQINGGADRQAKSLHSAAKKPIFTQSKCLSAAFSDTTGSGQSGHTLLTVTNNCGVNVTMDKHPIVFSGVDNHGENVAFGYHGSGGVVHEKDNWNGSTARLMDGEYFGEIPASGEFHGLSLPAGNKVVYDVPVLADPGAKFDQNAANQSMYVLDADAPVEKADGVMFINIDTTKAGCNLKTDSCAGLQVSINDLEGKSVQSFVVPKEYLGQEYTQPVDGLYNNQKYTVNVLPLENTKTVVSPKTITLNAEDLTKDVVTVKVTKDNSVKTGTVKITLPSVLDSYTGTLHVDVINTKAHNEVVAGADIKQGKSFNVKLPISDAAHEYVVKTSTGLADLAQNKYFVEDSENKVEVKTGNSNAFMIPMVEAKHETHPLTVKVTGLANGDNANVNFQDLGNKYSYVSTQLSTSAKYQVETGLTLGISASVPKGKTEYANGVVVKSVAPKVKNVSIEFHQGKNPQVEPVIKPTNQYKWAKTAGGDSSAVSASPDGSKAVITGFDGQIKLLDIKSNKMTNLGYKDIHPLMGNVNQRVDVNWSNGTPHIVVVWGANVQYYDGVTWKSLPNIPYSVNSRLDMSEISVDWSNTTPRIAIASTHYDLNNLKPYGEVYLYNSAEASARWEQIYSANHEVGEISLAPGSDKVIFYVHAEYYGTSSLMYYNNGSIHAIADVTGHIFQADWSKDEPRVVYSGNQSVQLLNVGTNKTTTLYKFNANDYQDGPLDMSQVSVKWEANDANIKAVIAMDNGAVEYTANGRTTELFGAVAGWNENGVHTEETDPNNPFARQISNMQVNWNSNGMIPSIVLTRMVNETDSYGWYTGNFHPELYAYNNLDGSWYSVSTNIDSQALSVVWGSSGFADKILVNSPLQIATLK</sequence>
<evidence type="ECO:0000313" key="3">
    <source>
        <dbReference type="Proteomes" id="UP000236655"/>
    </source>
</evidence>
<reference evidence="3" key="1">
    <citation type="submission" date="2017-11" db="EMBL/GenBank/DDBJ databases">
        <authorList>
            <person name="Chan K.G."/>
            <person name="Lee L.S."/>
        </authorList>
    </citation>
    <scope>NUCLEOTIDE SEQUENCE [LARGE SCALE GENOMIC DNA]</scope>
    <source>
        <strain evidence="3">DSM 100970</strain>
    </source>
</reference>
<evidence type="ECO:0000313" key="2">
    <source>
        <dbReference type="EMBL" id="AUR51810.1"/>
    </source>
</evidence>
<keyword evidence="3" id="KW-1185">Reference proteome</keyword>
<dbReference type="RefSeq" id="WP_102951107.1">
    <property type="nucleotide sequence ID" value="NZ_CP024847.1"/>
</dbReference>
<dbReference type="EMBL" id="CP024847">
    <property type="protein sequence ID" value="AUR51810.1"/>
    <property type="molecule type" value="Genomic_DNA"/>
</dbReference>
<dbReference type="KEGG" id="nba:CUN60_05705"/>
<keyword evidence="1" id="KW-0732">Signal</keyword>
<dbReference type="PROSITE" id="PS51257">
    <property type="entry name" value="PROKAR_LIPOPROTEIN"/>
    <property type="match status" value="1"/>
</dbReference>
<dbReference type="OrthoDB" id="7229372at2"/>
<dbReference type="AlphaFoldDB" id="A0A2I7N5T4"/>